<dbReference type="AlphaFoldDB" id="A0ABC8QNL1"/>
<dbReference type="SUPFAM" id="SSF101941">
    <property type="entry name" value="NAC domain"/>
    <property type="match status" value="1"/>
</dbReference>
<keyword evidence="4" id="KW-0539">Nucleus</keyword>
<evidence type="ECO:0000256" key="5">
    <source>
        <dbReference type="SAM" id="MobiDB-lite"/>
    </source>
</evidence>
<gene>
    <name evidence="7" type="ORF">ILEXP_LOCUS1216</name>
</gene>
<dbReference type="Proteomes" id="UP001642360">
    <property type="component" value="Unassembled WGS sequence"/>
</dbReference>
<organism evidence="7 8">
    <name type="scientific">Ilex paraguariensis</name>
    <name type="common">yerba mate</name>
    <dbReference type="NCBI Taxonomy" id="185542"/>
    <lineage>
        <taxon>Eukaryota</taxon>
        <taxon>Viridiplantae</taxon>
        <taxon>Streptophyta</taxon>
        <taxon>Embryophyta</taxon>
        <taxon>Tracheophyta</taxon>
        <taxon>Spermatophyta</taxon>
        <taxon>Magnoliopsida</taxon>
        <taxon>eudicotyledons</taxon>
        <taxon>Gunneridae</taxon>
        <taxon>Pentapetalae</taxon>
        <taxon>asterids</taxon>
        <taxon>campanulids</taxon>
        <taxon>Aquifoliales</taxon>
        <taxon>Aquifoliaceae</taxon>
        <taxon>Ilex</taxon>
    </lineage>
</organism>
<keyword evidence="8" id="KW-1185">Reference proteome</keyword>
<evidence type="ECO:0000256" key="3">
    <source>
        <dbReference type="ARBA" id="ARBA00023163"/>
    </source>
</evidence>
<feature type="region of interest" description="Disordered" evidence="5">
    <location>
        <begin position="71"/>
        <end position="90"/>
    </location>
</feature>
<evidence type="ECO:0000256" key="4">
    <source>
        <dbReference type="ARBA" id="ARBA00023242"/>
    </source>
</evidence>
<dbReference type="InterPro" id="IPR036093">
    <property type="entry name" value="NAC_dom_sf"/>
</dbReference>
<sequence length="90" mass="10127">NARDGSQRKTNWLMQEYTVKLQNTPSRAPGDIKLENLVLCKIYQTRMKPKNNQSSMHHNVVDYSLPSCANTSGAYSSDSAVGEREHVKAM</sequence>
<keyword evidence="1" id="KW-0805">Transcription regulation</keyword>
<keyword evidence="2" id="KW-0238">DNA-binding</keyword>
<evidence type="ECO:0000313" key="8">
    <source>
        <dbReference type="Proteomes" id="UP001642360"/>
    </source>
</evidence>
<evidence type="ECO:0000313" key="7">
    <source>
        <dbReference type="EMBL" id="CAK9134279.1"/>
    </source>
</evidence>
<dbReference type="PROSITE" id="PS51005">
    <property type="entry name" value="NAC"/>
    <property type="match status" value="1"/>
</dbReference>
<feature type="domain" description="NAC" evidence="6">
    <location>
        <begin position="1"/>
        <end position="45"/>
    </location>
</feature>
<dbReference type="InterPro" id="IPR003441">
    <property type="entry name" value="NAC-dom"/>
</dbReference>
<accession>A0ABC8QNL1</accession>
<name>A0ABC8QNL1_9AQUA</name>
<protein>
    <recommendedName>
        <fullName evidence="6">NAC domain-containing protein</fullName>
    </recommendedName>
</protein>
<reference evidence="7 8" key="1">
    <citation type="submission" date="2024-02" db="EMBL/GenBank/DDBJ databases">
        <authorList>
            <person name="Vignale AGUSTIN F."/>
            <person name="Sosa J E."/>
            <person name="Modenutti C."/>
        </authorList>
    </citation>
    <scope>NUCLEOTIDE SEQUENCE [LARGE SCALE GENOMIC DNA]</scope>
</reference>
<comment type="caution">
    <text evidence="7">The sequence shown here is derived from an EMBL/GenBank/DDBJ whole genome shotgun (WGS) entry which is preliminary data.</text>
</comment>
<evidence type="ECO:0000256" key="2">
    <source>
        <dbReference type="ARBA" id="ARBA00023125"/>
    </source>
</evidence>
<feature type="non-terminal residue" evidence="7">
    <location>
        <position position="1"/>
    </location>
</feature>
<keyword evidence="3" id="KW-0804">Transcription</keyword>
<evidence type="ECO:0000259" key="6">
    <source>
        <dbReference type="PROSITE" id="PS51005"/>
    </source>
</evidence>
<proteinExistence type="predicted"/>
<feature type="compositionally biased region" description="Basic and acidic residues" evidence="5">
    <location>
        <begin position="81"/>
        <end position="90"/>
    </location>
</feature>
<dbReference type="Gene3D" id="2.170.150.80">
    <property type="entry name" value="NAC domain"/>
    <property type="match status" value="1"/>
</dbReference>
<dbReference type="GO" id="GO:0003677">
    <property type="term" value="F:DNA binding"/>
    <property type="evidence" value="ECO:0007669"/>
    <property type="project" value="UniProtKB-KW"/>
</dbReference>
<dbReference type="EMBL" id="CAUOFW020000392">
    <property type="protein sequence ID" value="CAK9134279.1"/>
    <property type="molecule type" value="Genomic_DNA"/>
</dbReference>
<evidence type="ECO:0000256" key="1">
    <source>
        <dbReference type="ARBA" id="ARBA00023015"/>
    </source>
</evidence>